<name>A0ABR3G8M3_9PEZI</name>
<keyword evidence="3" id="KW-1185">Reference proteome</keyword>
<gene>
    <name evidence="2" type="ORF">Q9L58_008850</name>
</gene>
<comment type="caution">
    <text evidence="2">The sequence shown here is derived from an EMBL/GenBank/DDBJ whole genome shotgun (WGS) entry which is preliminary data.</text>
</comment>
<evidence type="ECO:0000313" key="3">
    <source>
        <dbReference type="Proteomes" id="UP001447188"/>
    </source>
</evidence>
<protein>
    <submittedName>
        <fullName evidence="2">Uncharacterized protein</fullName>
    </submittedName>
</protein>
<organism evidence="2 3">
    <name type="scientific">Discina gigas</name>
    <dbReference type="NCBI Taxonomy" id="1032678"/>
    <lineage>
        <taxon>Eukaryota</taxon>
        <taxon>Fungi</taxon>
        <taxon>Dikarya</taxon>
        <taxon>Ascomycota</taxon>
        <taxon>Pezizomycotina</taxon>
        <taxon>Pezizomycetes</taxon>
        <taxon>Pezizales</taxon>
        <taxon>Discinaceae</taxon>
        <taxon>Discina</taxon>
    </lineage>
</organism>
<evidence type="ECO:0000256" key="1">
    <source>
        <dbReference type="SAM" id="MobiDB-lite"/>
    </source>
</evidence>
<sequence length="190" mass="21248">MSQNLKKTITPHCPEHGGKQGNCHFDNKLGYCETHQTACESSKIIHLQSETCTCHTCNNTEPPPELQPNIDQAPRAPPEPDPQASPHREQTQPISLEPWPPGLLELFAPNLTAARPGTCACNGHGHGLDLDAEWKKLVHAADYLQDLFSLLLEVVAPLTSSFIQRLLQFINWIIFFVSKFWMPWIPGPLD</sequence>
<feature type="region of interest" description="Disordered" evidence="1">
    <location>
        <begin position="63"/>
        <end position="95"/>
    </location>
</feature>
<dbReference type="Proteomes" id="UP001447188">
    <property type="component" value="Unassembled WGS sequence"/>
</dbReference>
<reference evidence="2 3" key="1">
    <citation type="submission" date="2024-02" db="EMBL/GenBank/DDBJ databases">
        <title>Discinaceae phylogenomics.</title>
        <authorList>
            <person name="Dirks A.C."/>
            <person name="James T.Y."/>
        </authorList>
    </citation>
    <scope>NUCLEOTIDE SEQUENCE [LARGE SCALE GENOMIC DNA]</scope>
    <source>
        <strain evidence="2 3">ACD0624</strain>
    </source>
</reference>
<evidence type="ECO:0000313" key="2">
    <source>
        <dbReference type="EMBL" id="KAL0632287.1"/>
    </source>
</evidence>
<dbReference type="EMBL" id="JBBBZM010000177">
    <property type="protein sequence ID" value="KAL0632287.1"/>
    <property type="molecule type" value="Genomic_DNA"/>
</dbReference>
<accession>A0ABR3G8M3</accession>
<proteinExistence type="predicted"/>